<organism evidence="1 2">
    <name type="scientific">Panagrolaimus sp. ES5</name>
    <dbReference type="NCBI Taxonomy" id="591445"/>
    <lineage>
        <taxon>Eukaryota</taxon>
        <taxon>Metazoa</taxon>
        <taxon>Ecdysozoa</taxon>
        <taxon>Nematoda</taxon>
        <taxon>Chromadorea</taxon>
        <taxon>Rhabditida</taxon>
        <taxon>Tylenchina</taxon>
        <taxon>Panagrolaimomorpha</taxon>
        <taxon>Panagrolaimoidea</taxon>
        <taxon>Panagrolaimidae</taxon>
        <taxon>Panagrolaimus</taxon>
    </lineage>
</organism>
<evidence type="ECO:0000313" key="1">
    <source>
        <dbReference type="Proteomes" id="UP000887579"/>
    </source>
</evidence>
<protein>
    <submittedName>
        <fullName evidence="2">Meckelin</fullName>
    </submittedName>
</protein>
<name>A0AC34GTS7_9BILA</name>
<dbReference type="Proteomes" id="UP000887579">
    <property type="component" value="Unplaced"/>
</dbReference>
<dbReference type="WBParaSite" id="ES5_v2.g8016.t1">
    <property type="protein sequence ID" value="ES5_v2.g8016.t1"/>
    <property type="gene ID" value="ES5_v2.g8016"/>
</dbReference>
<accession>A0AC34GTS7</accession>
<sequence length="901" mass="102922">MFIVLILYIFPFINAQQNTPSIPYRSVSSCAENQYFNSITLTCINCPIRQIPNSKHDACQCNIGSRITGWSAGSLQCSPCTGELAVSQDRWNCVLCKSSRNATLRPDNATGHCPPCERNQVIEIGTENNQVLIEKCVNCPEGTQSNKDKSRCEPCISAACFCDANPNVCSSPTSNNSNFGVISLENGELFRSKYILENLRFAESQCQSGESKECQHLANMCVLQNYDQSPDGACAILKSIQSTQNGQLIAPPLFMDFIELSRENAIEAIFNVEPGSPNTYLDIVSSMYYLNGTFVGIEEVNQGVIQLCPTDRTAKDGTYLFGREYKQECILKLSDVIESISMRREYTLGEQETIFHELYLRYIDNNNQQMLYPIPVINENIKESNQFINRLDNDNRWRLTRRFFLMDNQPEATVTGKGILTRVPSKVLFHVQIQLSRDGRILPPYLRLRHAEFHAIGNETLININAKTLTSIFQVQYAIDSRRHDKTIEILMAVFCSTSILWGALRAYAWGRRAGKQIIDTSTIIKLVLYMTEIISNIFLLVIGCMAAWITFAYKLQHHYMYVLLTEDQESSFIIYVCIALGLRLIALLHLYATLILTETFFIDWERPRTLETEQLHLPEPSSDVILTVENKAIKPPVIWRTYFVANEWNELQNYRKTSVSCQLILILFILEYLNFKDFAIVQPGFARGNQPKEFAETRLSRFAVNVTFYLIIGLIQWLFHVLIIEKFIDPFRNFMDLCSVANISVMSLTHPLRGYYIHGRSVHGLADTGMQEMNEFLKRERDNLCALRGLESNSELQTFVMNLPSHFRERYEQITGPLRSPAQVVNVRLTGGDRNTSKIESTSKVYEELNEFLKDIVDHAIPEVDYVITDPKLVEEILGLELNDTSKIGNFTRLSLKWID</sequence>
<reference evidence="2" key="1">
    <citation type="submission" date="2022-11" db="UniProtKB">
        <authorList>
            <consortium name="WormBaseParasite"/>
        </authorList>
    </citation>
    <scope>IDENTIFICATION</scope>
</reference>
<proteinExistence type="predicted"/>
<evidence type="ECO:0000313" key="2">
    <source>
        <dbReference type="WBParaSite" id="ES5_v2.g8016.t1"/>
    </source>
</evidence>